<dbReference type="EMBL" id="JAUKUD010000001">
    <property type="protein sequence ID" value="KAK0752882.1"/>
    <property type="molecule type" value="Genomic_DNA"/>
</dbReference>
<protein>
    <recommendedName>
        <fullName evidence="3">CHAT domain-containing protein</fullName>
    </recommendedName>
</protein>
<name>A0AA40KBP5_9PEZI</name>
<evidence type="ECO:0008006" key="3">
    <source>
        <dbReference type="Google" id="ProtNLM"/>
    </source>
</evidence>
<keyword evidence="2" id="KW-1185">Reference proteome</keyword>
<organism evidence="1 2">
    <name type="scientific">Schizothecium vesticola</name>
    <dbReference type="NCBI Taxonomy" id="314040"/>
    <lineage>
        <taxon>Eukaryota</taxon>
        <taxon>Fungi</taxon>
        <taxon>Dikarya</taxon>
        <taxon>Ascomycota</taxon>
        <taxon>Pezizomycotina</taxon>
        <taxon>Sordariomycetes</taxon>
        <taxon>Sordariomycetidae</taxon>
        <taxon>Sordariales</taxon>
        <taxon>Schizotheciaceae</taxon>
        <taxon>Schizothecium</taxon>
    </lineage>
</organism>
<proteinExistence type="predicted"/>
<accession>A0AA40KBP5</accession>
<evidence type="ECO:0000313" key="1">
    <source>
        <dbReference type="EMBL" id="KAK0752882.1"/>
    </source>
</evidence>
<evidence type="ECO:0000313" key="2">
    <source>
        <dbReference type="Proteomes" id="UP001172155"/>
    </source>
</evidence>
<comment type="caution">
    <text evidence="1">The sequence shown here is derived from an EMBL/GenBank/DDBJ whole genome shotgun (WGS) entry which is preliminary data.</text>
</comment>
<gene>
    <name evidence="1" type="ORF">B0T18DRAFT_3484</name>
</gene>
<sequence length="1426" mass="158620">MTVEPQTIHIVPTRYPADDATKPRWQVDIHHGKSALHRTITDPFSGDDHVDCQWYLEAHVPQDPFDKGRADRTVTKLNKYARILIRQLDLVLQNAAVVELVVHDNDTATHDPATSIHRLYWELLENPWAWGFAALKLRVRRFLSTPSGRQLSSSALLSSPTQTVNVLHVVARNRKTTVDQPTDISPFMTLAILIQIRAELERRDLPLKLNITTIRPGTLQALADHLTRHPSAYHIIHLDLHGAVDVEGHATLTFESPKSTQDHKTTEVAQVLRKVPVPFVVLNACRSGKADMGPLANTAAILNSTGCAENILAMSFNALSVSAEIFLRVFYSEFLLDGAMFGCAARRGRDALKANNGRRGRFEQRLSLADWFVPVTYSSVKDSALVTPVHLSRHQVQWNPGPIGRDYDVAALEKILIKRRRAFLCGHAWIGKTTFLQYAQRIWEGTSFAQEVLYIDLSFSPCGWTPESLSAALQAQCRRGKKRTRAVAGCTNADAFLLHIKTEVKALVIVDGLHTLSGPGASDLGAFLQNMVAACVDSEKESMIVLAGRHSPAESVVATKHKAGEVDMEKWIRATFKSRFTMQLEGLSLTDSLGLWESTQKNGRQTLNTSVPGTRDKLELLSRRTLGIPGAVRWLGAASKKTEIPLPSLHVHLLEDEPSTYTAFLRTTVPDNAMNELSNLCSGLSSEYVAVLLLLGLFWHQGPYDGRWRDAMLEFGSCSQPEVVDAVLNIASTRGYIQLAALDGSRRISFVHPLFTLFCRTTLHALSEATSNMESGPQVRHAAESFSGISREVGESGPVHSAVRMYTVVTNHCTAATKRDREFLVWFMENVDYQFAFQLVCPDDATDKPTSFKVQPDASAHHFLNTLACVRICLNNSTQDLAPEEAWPLDLLVKIVPLVMSAGTAVEATVFSEHLEKMLERLASEEKYLDSYPYVCNFFIFTALHVGLLRKSHTNDSGGERWREFARHARRLCQSASPQTPFHSWAESSIGTLTWDSDGGGMEGLLNLFKKAMKAHEEQLQLPSLPIQDDGLSNAIARGLSRGSQEARVARQKIVATASVIKPLYDDPAAEELREWMSLIEARQSQEDSTESAGLFDSEAAMSLLSRYSRQPGEAPRSGIRMFMPRAVTSAPSLSSLAQRDSGPSELGAAEAAMNTANWTSSQSTHYALFQRYAKNGDMRQANEHLRQLILAMSGDPDKSLVMEEFKRCLRLQELFITSLGVTAADTDTTDDVSNVESNLEEMDRLMNEITDEDIKQGFLRGMESIRAAARLEPSRRLDAAAWKEVRDDFQKLNAPLFGPKATKEGRDRSFEISNSAGKMLRVTIDLVNQGKMSEALASLDELEKLCQKEPVAMFIVAGGQESIDGMRAELQTELQRKLKLEEDEQAARAVGEYLAARERRRRQEIWAPLFLALGSWLFSVVMNWL</sequence>
<dbReference type="Proteomes" id="UP001172155">
    <property type="component" value="Unassembled WGS sequence"/>
</dbReference>
<reference evidence="1" key="1">
    <citation type="submission" date="2023-06" db="EMBL/GenBank/DDBJ databases">
        <title>Genome-scale phylogeny and comparative genomics of the fungal order Sordariales.</title>
        <authorList>
            <consortium name="Lawrence Berkeley National Laboratory"/>
            <person name="Hensen N."/>
            <person name="Bonometti L."/>
            <person name="Westerberg I."/>
            <person name="Brannstrom I.O."/>
            <person name="Guillou S."/>
            <person name="Cros-Aarteil S."/>
            <person name="Calhoun S."/>
            <person name="Haridas S."/>
            <person name="Kuo A."/>
            <person name="Mondo S."/>
            <person name="Pangilinan J."/>
            <person name="Riley R."/>
            <person name="LaButti K."/>
            <person name="Andreopoulos B."/>
            <person name="Lipzen A."/>
            <person name="Chen C."/>
            <person name="Yanf M."/>
            <person name="Daum C."/>
            <person name="Ng V."/>
            <person name="Clum A."/>
            <person name="Steindorff A."/>
            <person name="Ohm R."/>
            <person name="Martin F."/>
            <person name="Silar P."/>
            <person name="Natvig D."/>
            <person name="Lalanne C."/>
            <person name="Gautier V."/>
            <person name="Ament-velasquez S.L."/>
            <person name="Kruys A."/>
            <person name="Hutchinson M.I."/>
            <person name="Powell A.J."/>
            <person name="Barry K."/>
            <person name="Miller A.N."/>
            <person name="Grigoriev I.V."/>
            <person name="Debuchy R."/>
            <person name="Gladieux P."/>
            <person name="Thoren M.H."/>
            <person name="Johannesson H."/>
        </authorList>
    </citation>
    <scope>NUCLEOTIDE SEQUENCE</scope>
    <source>
        <strain evidence="1">SMH3187-1</strain>
    </source>
</reference>